<dbReference type="EMBL" id="FPJW01000004">
    <property type="protein sequence ID" value="SFX40344.1"/>
    <property type="molecule type" value="Genomic_DNA"/>
</dbReference>
<protein>
    <recommendedName>
        <fullName evidence="7 9">Uroporphyrinogen-III synthase</fullName>
        <ecNumber evidence="3 9">4.2.1.75</ecNumber>
    </recommendedName>
</protein>
<dbReference type="AlphaFoldDB" id="A0A1K1WSG8"/>
<evidence type="ECO:0000256" key="4">
    <source>
        <dbReference type="ARBA" id="ARBA00023239"/>
    </source>
</evidence>
<dbReference type="InterPro" id="IPR036108">
    <property type="entry name" value="4pyrrol_syn_uPrphyn_synt_sf"/>
</dbReference>
<dbReference type="GO" id="GO:0004852">
    <property type="term" value="F:uroporphyrinogen-III synthase activity"/>
    <property type="evidence" value="ECO:0007669"/>
    <property type="project" value="UniProtKB-UniRule"/>
</dbReference>
<dbReference type="STRING" id="1122209.SAMN02745752_01545"/>
<dbReference type="CDD" id="cd06578">
    <property type="entry name" value="HemD"/>
    <property type="match status" value="1"/>
</dbReference>
<evidence type="ECO:0000256" key="3">
    <source>
        <dbReference type="ARBA" id="ARBA00013109"/>
    </source>
</evidence>
<evidence type="ECO:0000256" key="2">
    <source>
        <dbReference type="ARBA" id="ARBA00008133"/>
    </source>
</evidence>
<organism evidence="11 12">
    <name type="scientific">Marinospirillum alkaliphilum DSM 21637</name>
    <dbReference type="NCBI Taxonomy" id="1122209"/>
    <lineage>
        <taxon>Bacteria</taxon>
        <taxon>Pseudomonadati</taxon>
        <taxon>Pseudomonadota</taxon>
        <taxon>Gammaproteobacteria</taxon>
        <taxon>Oceanospirillales</taxon>
        <taxon>Oceanospirillaceae</taxon>
        <taxon>Marinospirillum</taxon>
    </lineage>
</organism>
<dbReference type="Gene3D" id="3.40.50.10090">
    <property type="match status" value="2"/>
</dbReference>
<comment type="similarity">
    <text evidence="2 9">Belongs to the uroporphyrinogen-III synthase family.</text>
</comment>
<evidence type="ECO:0000256" key="8">
    <source>
        <dbReference type="ARBA" id="ARBA00048617"/>
    </source>
</evidence>
<name>A0A1K1WSG8_9GAMM</name>
<comment type="catalytic activity">
    <reaction evidence="8 9">
        <text>hydroxymethylbilane = uroporphyrinogen III + H2O</text>
        <dbReference type="Rhea" id="RHEA:18965"/>
        <dbReference type="ChEBI" id="CHEBI:15377"/>
        <dbReference type="ChEBI" id="CHEBI:57308"/>
        <dbReference type="ChEBI" id="CHEBI:57845"/>
        <dbReference type="EC" id="4.2.1.75"/>
    </reaction>
</comment>
<comment type="function">
    <text evidence="6 9">Catalyzes cyclization of the linear tetrapyrrole, hydroxymethylbilane, to the macrocyclic uroporphyrinogen III.</text>
</comment>
<sequence length="261" mass="29090">MAHLPRVLTTRPLAQADRLLQPLAAAGYTAVNIPLLAIEPLPVSPQQKQWLLDLDCYHRVVVISPSAAEQLLEVLDDFWPQWPVGVQWYTVGAGTRQRLEQAGIVAECPLTGDRSEDLLALDALQDLSGQRVLLVKGEGGRPLLEQALVERGARVDVLPLYQRVKPRLKLEQLQDLLTGDYPVMVVTSGEGLEQYLEFAQQYLPSAEQVKQLQQQRWLLLPSHRLVRQAETLGFQQLICTEGAGAEAILDSLQQLQRLATD</sequence>
<keyword evidence="12" id="KW-1185">Reference proteome</keyword>
<reference evidence="11 12" key="1">
    <citation type="submission" date="2016-11" db="EMBL/GenBank/DDBJ databases">
        <authorList>
            <person name="Jaros S."/>
            <person name="Januszkiewicz K."/>
            <person name="Wedrychowicz H."/>
        </authorList>
    </citation>
    <scope>NUCLEOTIDE SEQUENCE [LARGE SCALE GENOMIC DNA]</scope>
    <source>
        <strain evidence="11 12">DSM 21637</strain>
    </source>
</reference>
<dbReference type="PANTHER" id="PTHR38042">
    <property type="entry name" value="UROPORPHYRINOGEN-III SYNTHASE, CHLOROPLASTIC"/>
    <property type="match status" value="1"/>
</dbReference>
<dbReference type="RefSeq" id="WP_072325778.1">
    <property type="nucleotide sequence ID" value="NZ_FPJW01000004.1"/>
</dbReference>
<dbReference type="InterPro" id="IPR039793">
    <property type="entry name" value="UROS/Hem4"/>
</dbReference>
<dbReference type="Pfam" id="PF02602">
    <property type="entry name" value="HEM4"/>
    <property type="match status" value="1"/>
</dbReference>
<evidence type="ECO:0000256" key="6">
    <source>
        <dbReference type="ARBA" id="ARBA00037589"/>
    </source>
</evidence>
<dbReference type="Proteomes" id="UP000182350">
    <property type="component" value="Unassembled WGS sequence"/>
</dbReference>
<dbReference type="SUPFAM" id="SSF69618">
    <property type="entry name" value="HemD-like"/>
    <property type="match status" value="1"/>
</dbReference>
<evidence type="ECO:0000256" key="9">
    <source>
        <dbReference type="RuleBase" id="RU366031"/>
    </source>
</evidence>
<accession>A0A1K1WSG8</accession>
<evidence type="ECO:0000259" key="10">
    <source>
        <dbReference type="Pfam" id="PF02602"/>
    </source>
</evidence>
<feature type="domain" description="Tetrapyrrole biosynthesis uroporphyrinogen III synthase" evidence="10">
    <location>
        <begin position="19"/>
        <end position="248"/>
    </location>
</feature>
<evidence type="ECO:0000256" key="1">
    <source>
        <dbReference type="ARBA" id="ARBA00004772"/>
    </source>
</evidence>
<dbReference type="InterPro" id="IPR003754">
    <property type="entry name" value="4pyrrol_synth_uPrphyn_synth"/>
</dbReference>
<evidence type="ECO:0000313" key="12">
    <source>
        <dbReference type="Proteomes" id="UP000182350"/>
    </source>
</evidence>
<dbReference type="GO" id="GO:0006782">
    <property type="term" value="P:protoporphyrinogen IX biosynthetic process"/>
    <property type="evidence" value="ECO:0007669"/>
    <property type="project" value="UniProtKB-UniRule"/>
</dbReference>
<dbReference type="UniPathway" id="UPA00251">
    <property type="reaction ID" value="UER00320"/>
</dbReference>
<keyword evidence="4 9" id="KW-0456">Lyase</keyword>
<dbReference type="EC" id="4.2.1.75" evidence="3 9"/>
<evidence type="ECO:0000256" key="7">
    <source>
        <dbReference type="ARBA" id="ARBA00040167"/>
    </source>
</evidence>
<dbReference type="PANTHER" id="PTHR38042:SF1">
    <property type="entry name" value="UROPORPHYRINOGEN-III SYNTHASE, CHLOROPLASTIC"/>
    <property type="match status" value="1"/>
</dbReference>
<comment type="pathway">
    <text evidence="1 9">Porphyrin-containing compound metabolism; protoporphyrin-IX biosynthesis; coproporphyrinogen-III from 5-aminolevulinate: step 3/4.</text>
</comment>
<keyword evidence="5 9" id="KW-0627">Porphyrin biosynthesis</keyword>
<evidence type="ECO:0000313" key="11">
    <source>
        <dbReference type="EMBL" id="SFX40344.1"/>
    </source>
</evidence>
<dbReference type="GO" id="GO:0006780">
    <property type="term" value="P:uroporphyrinogen III biosynthetic process"/>
    <property type="evidence" value="ECO:0007669"/>
    <property type="project" value="UniProtKB-UniRule"/>
</dbReference>
<evidence type="ECO:0000256" key="5">
    <source>
        <dbReference type="ARBA" id="ARBA00023244"/>
    </source>
</evidence>
<gene>
    <name evidence="11" type="ORF">SAMN02745752_01545</name>
</gene>
<proteinExistence type="inferred from homology"/>